<evidence type="ECO:0000313" key="2">
    <source>
        <dbReference type="EMBL" id="KAJ6816241.1"/>
    </source>
</evidence>
<protein>
    <submittedName>
        <fullName evidence="3">Arogenate dehydratase/prephenate dehydratase 2, chloroplastic-like isoform X1</fullName>
    </submittedName>
</protein>
<evidence type="ECO:0000256" key="1">
    <source>
        <dbReference type="SAM" id="MobiDB-lite"/>
    </source>
</evidence>
<name>A0AAX6H3S0_IRIPA</name>
<gene>
    <name evidence="3" type="ORF">M6B38_331465</name>
    <name evidence="2" type="ORF">M6B38_418245</name>
</gene>
<dbReference type="EMBL" id="JANAVB010028395">
    <property type="protein sequence ID" value="KAJ6816241.1"/>
    <property type="molecule type" value="Genomic_DNA"/>
</dbReference>
<sequence>MASNPLARPPSFFHPTITNSRKFPKSFPVIPSRRLPIKSSIQRGDNSNIINDSQTLPRPLTSSDISNLGNGSRLRVAYQARSSWRLQRVGGVEGVPKLSAGAVRTVRNHVRCC</sequence>
<dbReference type="Proteomes" id="UP001140949">
    <property type="component" value="Unassembled WGS sequence"/>
</dbReference>
<organism evidence="3 4">
    <name type="scientific">Iris pallida</name>
    <name type="common">Sweet iris</name>
    <dbReference type="NCBI Taxonomy" id="29817"/>
    <lineage>
        <taxon>Eukaryota</taxon>
        <taxon>Viridiplantae</taxon>
        <taxon>Streptophyta</taxon>
        <taxon>Embryophyta</taxon>
        <taxon>Tracheophyta</taxon>
        <taxon>Spermatophyta</taxon>
        <taxon>Magnoliopsida</taxon>
        <taxon>Liliopsida</taxon>
        <taxon>Asparagales</taxon>
        <taxon>Iridaceae</taxon>
        <taxon>Iridoideae</taxon>
        <taxon>Irideae</taxon>
        <taxon>Iris</taxon>
    </lineage>
</organism>
<dbReference type="EMBL" id="JANAVB010013394">
    <property type="protein sequence ID" value="KAJ6835596.1"/>
    <property type="molecule type" value="Genomic_DNA"/>
</dbReference>
<reference evidence="3" key="2">
    <citation type="submission" date="2023-04" db="EMBL/GenBank/DDBJ databases">
        <authorList>
            <person name="Bruccoleri R.E."/>
            <person name="Oakeley E.J."/>
            <person name="Faust A.-M."/>
            <person name="Dessus-Babus S."/>
            <person name="Altorfer M."/>
            <person name="Burckhardt D."/>
            <person name="Oertli M."/>
            <person name="Naumann U."/>
            <person name="Petersen F."/>
            <person name="Wong J."/>
        </authorList>
    </citation>
    <scope>NUCLEOTIDE SEQUENCE</scope>
    <source>
        <strain evidence="3">GSM-AAB239-AS_SAM_17_03QT</strain>
        <tissue evidence="3">Leaf</tissue>
    </source>
</reference>
<comment type="caution">
    <text evidence="3">The sequence shown here is derived from an EMBL/GenBank/DDBJ whole genome shotgun (WGS) entry which is preliminary data.</text>
</comment>
<feature type="region of interest" description="Disordered" evidence="1">
    <location>
        <begin position="1"/>
        <end position="25"/>
    </location>
</feature>
<proteinExistence type="predicted"/>
<evidence type="ECO:0000313" key="3">
    <source>
        <dbReference type="EMBL" id="KAJ6835596.1"/>
    </source>
</evidence>
<accession>A0AAX6H3S0</accession>
<dbReference type="AlphaFoldDB" id="A0AAX6H3S0"/>
<keyword evidence="4" id="KW-1185">Reference proteome</keyword>
<reference evidence="3" key="1">
    <citation type="journal article" date="2023" name="GigaByte">
        <title>Genome assembly of the bearded iris, Iris pallida Lam.</title>
        <authorList>
            <person name="Bruccoleri R.E."/>
            <person name="Oakeley E.J."/>
            <person name="Faust A.M.E."/>
            <person name="Altorfer M."/>
            <person name="Dessus-Babus S."/>
            <person name="Burckhardt D."/>
            <person name="Oertli M."/>
            <person name="Naumann U."/>
            <person name="Petersen F."/>
            <person name="Wong J."/>
        </authorList>
    </citation>
    <scope>NUCLEOTIDE SEQUENCE</scope>
    <source>
        <strain evidence="3">GSM-AAB239-AS_SAM_17_03QT</strain>
    </source>
</reference>
<evidence type="ECO:0000313" key="4">
    <source>
        <dbReference type="Proteomes" id="UP001140949"/>
    </source>
</evidence>